<comment type="caution">
    <text evidence="1">The sequence shown here is derived from an EMBL/GenBank/DDBJ whole genome shotgun (WGS) entry which is preliminary data.</text>
</comment>
<proteinExistence type="predicted"/>
<sequence>MNHDNIESFSLNEIHVKDVLENDDAFISSFVPPHNDNSFTDSDDVCHYPDDFKVARSEEVPVNGNFIYSECFNMSDDAIDEQRKAHYELEVDTRTTISRILSPSKIEAQFYAVYMRTIFLEIRKELNKVVWYCTLKCDKDGDENKVYRVKHLKSNRNSKPCIR</sequence>
<dbReference type="EMBL" id="CM042058">
    <property type="protein sequence ID" value="KAI3685139.1"/>
    <property type="molecule type" value="Genomic_DNA"/>
</dbReference>
<protein>
    <submittedName>
        <fullName evidence="1">Uncharacterized protein</fullName>
    </submittedName>
</protein>
<reference evidence="2" key="1">
    <citation type="journal article" date="2022" name="Mol. Ecol. Resour.">
        <title>The genomes of chicory, endive, great burdock and yacon provide insights into Asteraceae palaeo-polyploidization history and plant inulin production.</title>
        <authorList>
            <person name="Fan W."/>
            <person name="Wang S."/>
            <person name="Wang H."/>
            <person name="Wang A."/>
            <person name="Jiang F."/>
            <person name="Liu H."/>
            <person name="Zhao H."/>
            <person name="Xu D."/>
            <person name="Zhang Y."/>
        </authorList>
    </citation>
    <scope>NUCLEOTIDE SEQUENCE [LARGE SCALE GENOMIC DNA]</scope>
    <source>
        <strain evidence="2">cv. Niubang</strain>
    </source>
</reference>
<reference evidence="1 2" key="2">
    <citation type="journal article" date="2022" name="Mol. Ecol. Resour.">
        <title>The genomes of chicory, endive, great burdock and yacon provide insights into Asteraceae paleo-polyploidization history and plant inulin production.</title>
        <authorList>
            <person name="Fan W."/>
            <person name="Wang S."/>
            <person name="Wang H."/>
            <person name="Wang A."/>
            <person name="Jiang F."/>
            <person name="Liu H."/>
            <person name="Zhao H."/>
            <person name="Xu D."/>
            <person name="Zhang Y."/>
        </authorList>
    </citation>
    <scope>NUCLEOTIDE SEQUENCE [LARGE SCALE GENOMIC DNA]</scope>
    <source>
        <strain evidence="2">cv. Niubang</strain>
    </source>
</reference>
<name>A0ACB8YHA8_ARCLA</name>
<dbReference type="Proteomes" id="UP001055879">
    <property type="component" value="Linkage Group LG12"/>
</dbReference>
<gene>
    <name evidence="1" type="ORF">L6452_34373</name>
</gene>
<keyword evidence="2" id="KW-1185">Reference proteome</keyword>
<organism evidence="1 2">
    <name type="scientific">Arctium lappa</name>
    <name type="common">Greater burdock</name>
    <name type="synonym">Lappa major</name>
    <dbReference type="NCBI Taxonomy" id="4217"/>
    <lineage>
        <taxon>Eukaryota</taxon>
        <taxon>Viridiplantae</taxon>
        <taxon>Streptophyta</taxon>
        <taxon>Embryophyta</taxon>
        <taxon>Tracheophyta</taxon>
        <taxon>Spermatophyta</taxon>
        <taxon>Magnoliopsida</taxon>
        <taxon>eudicotyledons</taxon>
        <taxon>Gunneridae</taxon>
        <taxon>Pentapetalae</taxon>
        <taxon>asterids</taxon>
        <taxon>campanulids</taxon>
        <taxon>Asterales</taxon>
        <taxon>Asteraceae</taxon>
        <taxon>Carduoideae</taxon>
        <taxon>Cardueae</taxon>
        <taxon>Arctiinae</taxon>
        <taxon>Arctium</taxon>
    </lineage>
</organism>
<evidence type="ECO:0000313" key="2">
    <source>
        <dbReference type="Proteomes" id="UP001055879"/>
    </source>
</evidence>
<evidence type="ECO:0000313" key="1">
    <source>
        <dbReference type="EMBL" id="KAI3685139.1"/>
    </source>
</evidence>
<accession>A0ACB8YHA8</accession>